<dbReference type="CDD" id="cd06171">
    <property type="entry name" value="Sigma70_r4"/>
    <property type="match status" value="1"/>
</dbReference>
<comment type="caution">
    <text evidence="8">The sequence shown here is derived from an EMBL/GenBank/DDBJ whole genome shotgun (WGS) entry which is preliminary data.</text>
</comment>
<sequence>MPESDEQLIDRWRERGETSALAELAERYLSQFYGTARAMMLSDSQAEDVAQETMLKVVRWIDSFDTRATFRTWSYTILVNTIRSDLRRQKTRSQHFDAAADVTRVAATNQSHETLLTQQETRNEIEHALAHLTDKQRTALVLMVTEGLSAADVAEIENCSVDAVYQRVSEARKSLRNTPALRQLWQDHR</sequence>
<dbReference type="EMBL" id="BAABGA010000029">
    <property type="protein sequence ID" value="GAA4452075.1"/>
    <property type="molecule type" value="Genomic_DNA"/>
</dbReference>
<keyword evidence="9" id="KW-1185">Reference proteome</keyword>
<dbReference type="Pfam" id="PF08281">
    <property type="entry name" value="Sigma70_r4_2"/>
    <property type="match status" value="1"/>
</dbReference>
<reference evidence="9" key="1">
    <citation type="journal article" date="2019" name="Int. J. Syst. Evol. Microbiol.">
        <title>The Global Catalogue of Microorganisms (GCM) 10K type strain sequencing project: providing services to taxonomists for standard genome sequencing and annotation.</title>
        <authorList>
            <consortium name="The Broad Institute Genomics Platform"/>
            <consortium name="The Broad Institute Genome Sequencing Center for Infectious Disease"/>
            <person name="Wu L."/>
            <person name="Ma J."/>
        </authorList>
    </citation>
    <scope>NUCLEOTIDE SEQUENCE [LARGE SCALE GENOMIC DNA]</scope>
    <source>
        <strain evidence="9">JCM 17759</strain>
    </source>
</reference>
<evidence type="ECO:0000313" key="9">
    <source>
        <dbReference type="Proteomes" id="UP001500840"/>
    </source>
</evidence>
<evidence type="ECO:0000256" key="3">
    <source>
        <dbReference type="ARBA" id="ARBA00023082"/>
    </source>
</evidence>
<proteinExistence type="inferred from homology"/>
<keyword evidence="5" id="KW-0804">Transcription</keyword>
<comment type="similarity">
    <text evidence="1">Belongs to the sigma-70 factor family. ECF subfamily.</text>
</comment>
<dbReference type="RefSeq" id="WP_345321760.1">
    <property type="nucleotide sequence ID" value="NZ_BAABGA010000029.1"/>
</dbReference>
<evidence type="ECO:0000259" key="6">
    <source>
        <dbReference type="Pfam" id="PF04542"/>
    </source>
</evidence>
<organism evidence="8 9">
    <name type="scientific">Novipirellula rosea</name>
    <dbReference type="NCBI Taxonomy" id="1031540"/>
    <lineage>
        <taxon>Bacteria</taxon>
        <taxon>Pseudomonadati</taxon>
        <taxon>Planctomycetota</taxon>
        <taxon>Planctomycetia</taxon>
        <taxon>Pirellulales</taxon>
        <taxon>Pirellulaceae</taxon>
        <taxon>Novipirellula</taxon>
    </lineage>
</organism>
<keyword evidence="4" id="KW-0238">DNA-binding</keyword>
<dbReference type="Pfam" id="PF04542">
    <property type="entry name" value="Sigma70_r2"/>
    <property type="match status" value="1"/>
</dbReference>
<dbReference type="InterPro" id="IPR036388">
    <property type="entry name" value="WH-like_DNA-bd_sf"/>
</dbReference>
<evidence type="ECO:0000256" key="1">
    <source>
        <dbReference type="ARBA" id="ARBA00010641"/>
    </source>
</evidence>
<evidence type="ECO:0000256" key="4">
    <source>
        <dbReference type="ARBA" id="ARBA00023125"/>
    </source>
</evidence>
<dbReference type="InterPro" id="IPR013249">
    <property type="entry name" value="RNA_pol_sigma70_r4_t2"/>
</dbReference>
<evidence type="ECO:0000256" key="2">
    <source>
        <dbReference type="ARBA" id="ARBA00023015"/>
    </source>
</evidence>
<evidence type="ECO:0000313" key="8">
    <source>
        <dbReference type="EMBL" id="GAA4452075.1"/>
    </source>
</evidence>
<dbReference type="PANTHER" id="PTHR43133">
    <property type="entry name" value="RNA POLYMERASE ECF-TYPE SIGMA FACTO"/>
    <property type="match status" value="1"/>
</dbReference>
<gene>
    <name evidence="8" type="primary">sigW</name>
    <name evidence="8" type="ORF">GCM10023156_20880</name>
</gene>
<dbReference type="InterPro" id="IPR039425">
    <property type="entry name" value="RNA_pol_sigma-70-like"/>
</dbReference>
<keyword evidence="3" id="KW-0731">Sigma factor</keyword>
<evidence type="ECO:0000256" key="5">
    <source>
        <dbReference type="ARBA" id="ARBA00023163"/>
    </source>
</evidence>
<protein>
    <submittedName>
        <fullName evidence="8">RNA polymerase sigma factor SigW</fullName>
    </submittedName>
</protein>
<dbReference type="PANTHER" id="PTHR43133:SF8">
    <property type="entry name" value="RNA POLYMERASE SIGMA FACTOR HI_1459-RELATED"/>
    <property type="match status" value="1"/>
</dbReference>
<dbReference type="Gene3D" id="1.10.1740.10">
    <property type="match status" value="1"/>
</dbReference>
<dbReference type="InterPro" id="IPR013324">
    <property type="entry name" value="RNA_pol_sigma_r3/r4-like"/>
</dbReference>
<feature type="domain" description="RNA polymerase sigma factor 70 region 4 type 2" evidence="7">
    <location>
        <begin position="123"/>
        <end position="175"/>
    </location>
</feature>
<dbReference type="InterPro" id="IPR007627">
    <property type="entry name" value="RNA_pol_sigma70_r2"/>
</dbReference>
<accession>A0ABP8MMK8</accession>
<dbReference type="SUPFAM" id="SSF88946">
    <property type="entry name" value="Sigma2 domain of RNA polymerase sigma factors"/>
    <property type="match status" value="1"/>
</dbReference>
<dbReference type="SUPFAM" id="SSF88659">
    <property type="entry name" value="Sigma3 and sigma4 domains of RNA polymerase sigma factors"/>
    <property type="match status" value="1"/>
</dbReference>
<name>A0ABP8MMK8_9BACT</name>
<dbReference type="Gene3D" id="1.10.10.10">
    <property type="entry name" value="Winged helix-like DNA-binding domain superfamily/Winged helix DNA-binding domain"/>
    <property type="match status" value="1"/>
</dbReference>
<dbReference type="Proteomes" id="UP001500840">
    <property type="component" value="Unassembled WGS sequence"/>
</dbReference>
<keyword evidence="2" id="KW-0805">Transcription regulation</keyword>
<dbReference type="NCBIfam" id="TIGR02937">
    <property type="entry name" value="sigma70-ECF"/>
    <property type="match status" value="1"/>
</dbReference>
<dbReference type="InterPro" id="IPR014284">
    <property type="entry name" value="RNA_pol_sigma-70_dom"/>
</dbReference>
<feature type="domain" description="RNA polymerase sigma-70 region 2" evidence="6">
    <location>
        <begin position="24"/>
        <end position="90"/>
    </location>
</feature>
<evidence type="ECO:0000259" key="7">
    <source>
        <dbReference type="Pfam" id="PF08281"/>
    </source>
</evidence>
<dbReference type="InterPro" id="IPR013325">
    <property type="entry name" value="RNA_pol_sigma_r2"/>
</dbReference>